<dbReference type="SMART" id="SM00116">
    <property type="entry name" value="CBS"/>
    <property type="match status" value="1"/>
</dbReference>
<sequence length="486" mass="53912">MERRNYDQRYSESRCKWALGTTEPSPHSKHFPNPTPKICNSILDAIGNTPIVRINNITKQEGITCELLVKCEFLNPGGSVKDRIGKRIIDDMEAQGKIHPGMTFVEPTSGNTGIGLAMSAAVKGYELIVCMPEKMSQEKSDTLKAMGSKIIRTPTEADFMDEHSYVGVAEKIEREDPNCVMAGQYFNPSNPLTHYDITAEEIYDQLDGKLDYLVLATGTGGHMTGLSRKLKEKIPNLVIVGVDPFGSIVRDPENAPGGSYKAEGMGSGIIPRSCYTCLVDRWFVTHDKETFEYARKLIRHEGLLVGGSAGAVFWAAVQVAKELPADKRVLTVIPDGLRNYMSKFLNDRWMIQNGFLQEIENPPVVGKTVRDLEIEKAITCSSDFTVRQILQMMKENKISEIPVIENGIVIGVASSSAINKRIIEGFTGLDDNIRTSLVKVLKCMKMDTTIAFVNVWLEDLKYAVVHDGDFIGLIYPTHVSDLLARS</sequence>
<dbReference type="SUPFAM" id="SSF53686">
    <property type="entry name" value="Tryptophan synthase beta subunit-like PLP-dependent enzymes"/>
    <property type="match status" value="1"/>
</dbReference>
<dbReference type="EC" id="4.2.1.22" evidence="4"/>
<evidence type="ECO:0000313" key="9">
    <source>
        <dbReference type="EMBL" id="OMJ88351.1"/>
    </source>
</evidence>
<evidence type="ECO:0000256" key="5">
    <source>
        <dbReference type="ARBA" id="ARBA00022898"/>
    </source>
</evidence>
<dbReference type="Pfam" id="PF00291">
    <property type="entry name" value="PALP"/>
    <property type="match status" value="1"/>
</dbReference>
<dbReference type="Gene3D" id="3.10.580.10">
    <property type="entry name" value="CBS-domain"/>
    <property type="match status" value="1"/>
</dbReference>
<reference evidence="9 10" key="1">
    <citation type="submission" date="2016-11" db="EMBL/GenBank/DDBJ databases">
        <title>The macronuclear genome of Stentor coeruleus: a giant cell with tiny introns.</title>
        <authorList>
            <person name="Slabodnick M."/>
            <person name="Ruby J.G."/>
            <person name="Reiff S.B."/>
            <person name="Swart E.C."/>
            <person name="Gosai S."/>
            <person name="Prabakaran S."/>
            <person name="Witkowska E."/>
            <person name="Larue G.E."/>
            <person name="Fisher S."/>
            <person name="Freeman R.M."/>
            <person name="Gunawardena J."/>
            <person name="Chu W."/>
            <person name="Stover N.A."/>
            <person name="Gregory B.D."/>
            <person name="Nowacki M."/>
            <person name="Derisi J."/>
            <person name="Roy S.W."/>
            <person name="Marshall W.F."/>
            <person name="Sood P."/>
        </authorList>
    </citation>
    <scope>NUCLEOTIDE SEQUENCE [LARGE SCALE GENOMIC DNA]</scope>
    <source>
        <strain evidence="9">WM001</strain>
    </source>
</reference>
<evidence type="ECO:0000259" key="8">
    <source>
        <dbReference type="PROSITE" id="PS51371"/>
    </source>
</evidence>
<dbReference type="InterPro" id="IPR001926">
    <property type="entry name" value="TrpB-like_PALP"/>
</dbReference>
<evidence type="ECO:0000256" key="1">
    <source>
        <dbReference type="ARBA" id="ARBA00001933"/>
    </source>
</evidence>
<dbReference type="GO" id="GO:0004122">
    <property type="term" value="F:cystathionine beta-synthase activity"/>
    <property type="evidence" value="ECO:0007669"/>
    <property type="project" value="UniProtKB-EC"/>
</dbReference>
<comment type="cofactor">
    <cofactor evidence="1">
        <name>pyridoxal 5'-phosphate</name>
        <dbReference type="ChEBI" id="CHEBI:597326"/>
    </cofactor>
</comment>
<name>A0A1R2CH72_9CILI</name>
<evidence type="ECO:0000256" key="3">
    <source>
        <dbReference type="ARBA" id="ARBA00007103"/>
    </source>
</evidence>
<dbReference type="InterPro" id="IPR050214">
    <property type="entry name" value="Cys_Synth/Cystath_Beta-Synth"/>
</dbReference>
<dbReference type="PROSITE" id="PS51371">
    <property type="entry name" value="CBS"/>
    <property type="match status" value="1"/>
</dbReference>
<dbReference type="SUPFAM" id="SSF54631">
    <property type="entry name" value="CBS-domain pair"/>
    <property type="match status" value="1"/>
</dbReference>
<dbReference type="PROSITE" id="PS00901">
    <property type="entry name" value="CYS_SYNTHASE"/>
    <property type="match status" value="1"/>
</dbReference>
<dbReference type="FunFam" id="3.40.50.1100:FF:000003">
    <property type="entry name" value="Cystathionine beta-synthase"/>
    <property type="match status" value="1"/>
</dbReference>
<evidence type="ECO:0000256" key="7">
    <source>
        <dbReference type="PROSITE-ProRule" id="PRU00703"/>
    </source>
</evidence>
<dbReference type="InterPro" id="IPR000644">
    <property type="entry name" value="CBS_dom"/>
</dbReference>
<dbReference type="Pfam" id="PF00571">
    <property type="entry name" value="CBS"/>
    <property type="match status" value="1"/>
</dbReference>
<evidence type="ECO:0000256" key="6">
    <source>
        <dbReference type="ARBA" id="ARBA00047490"/>
    </source>
</evidence>
<keyword evidence="10" id="KW-1185">Reference proteome</keyword>
<keyword evidence="7" id="KW-0129">CBS domain</keyword>
<comment type="catalytic activity">
    <reaction evidence="6">
        <text>L-homocysteine + L-serine = L,L-cystathionine + H2O</text>
        <dbReference type="Rhea" id="RHEA:10112"/>
        <dbReference type="ChEBI" id="CHEBI:15377"/>
        <dbReference type="ChEBI" id="CHEBI:33384"/>
        <dbReference type="ChEBI" id="CHEBI:58161"/>
        <dbReference type="ChEBI" id="CHEBI:58199"/>
        <dbReference type="EC" id="4.2.1.22"/>
    </reaction>
</comment>
<dbReference type="AlphaFoldDB" id="A0A1R2CH72"/>
<gene>
    <name evidence="9" type="ORF">SteCoe_9766</name>
</gene>
<evidence type="ECO:0000313" key="10">
    <source>
        <dbReference type="Proteomes" id="UP000187209"/>
    </source>
</evidence>
<dbReference type="InterPro" id="IPR001216">
    <property type="entry name" value="P-phosphate_BS"/>
</dbReference>
<feature type="domain" description="CBS" evidence="8">
    <location>
        <begin position="373"/>
        <end position="429"/>
    </location>
</feature>
<dbReference type="InterPro" id="IPR036052">
    <property type="entry name" value="TrpB-like_PALP_sf"/>
</dbReference>
<dbReference type="PANTHER" id="PTHR10314">
    <property type="entry name" value="CYSTATHIONINE BETA-SYNTHASE"/>
    <property type="match status" value="1"/>
</dbReference>
<comment type="similarity">
    <text evidence="3">Belongs to the cysteine synthase/cystathionine beta-synthase family.</text>
</comment>
<dbReference type="InterPro" id="IPR046342">
    <property type="entry name" value="CBS_dom_sf"/>
</dbReference>
<dbReference type="OrthoDB" id="10259545at2759"/>
<accession>A0A1R2CH72</accession>
<dbReference type="FunFam" id="3.40.50.1100:FF:000118">
    <property type="entry name" value="Related to CYS4-cystathionine beta-synthase"/>
    <property type="match status" value="1"/>
</dbReference>
<dbReference type="GO" id="GO:0006535">
    <property type="term" value="P:cysteine biosynthetic process from serine"/>
    <property type="evidence" value="ECO:0007669"/>
    <property type="project" value="InterPro"/>
</dbReference>
<dbReference type="Gene3D" id="3.40.50.1100">
    <property type="match status" value="2"/>
</dbReference>
<evidence type="ECO:0000256" key="2">
    <source>
        <dbReference type="ARBA" id="ARBA00005003"/>
    </source>
</evidence>
<evidence type="ECO:0000256" key="4">
    <source>
        <dbReference type="ARBA" id="ARBA00012041"/>
    </source>
</evidence>
<comment type="pathway">
    <text evidence="2">Amino-acid biosynthesis; L-cysteine biosynthesis; L-cysteine from L-homocysteine and L-serine: step 1/2.</text>
</comment>
<proteinExistence type="inferred from homology"/>
<organism evidence="9 10">
    <name type="scientific">Stentor coeruleus</name>
    <dbReference type="NCBI Taxonomy" id="5963"/>
    <lineage>
        <taxon>Eukaryota</taxon>
        <taxon>Sar</taxon>
        <taxon>Alveolata</taxon>
        <taxon>Ciliophora</taxon>
        <taxon>Postciliodesmatophora</taxon>
        <taxon>Heterotrichea</taxon>
        <taxon>Heterotrichida</taxon>
        <taxon>Stentoridae</taxon>
        <taxon>Stentor</taxon>
    </lineage>
</organism>
<comment type="caution">
    <text evidence="9">The sequence shown here is derived from an EMBL/GenBank/DDBJ whole genome shotgun (WGS) entry which is preliminary data.</text>
</comment>
<dbReference type="CDD" id="cd01561">
    <property type="entry name" value="CBS_like"/>
    <property type="match status" value="1"/>
</dbReference>
<dbReference type="Proteomes" id="UP000187209">
    <property type="component" value="Unassembled WGS sequence"/>
</dbReference>
<keyword evidence="5" id="KW-0663">Pyridoxal phosphate</keyword>
<dbReference type="EMBL" id="MPUH01000153">
    <property type="protein sequence ID" value="OMJ88351.1"/>
    <property type="molecule type" value="Genomic_DNA"/>
</dbReference>
<protein>
    <recommendedName>
        <fullName evidence="4">cystathionine beta-synthase</fullName>
        <ecNumber evidence="4">4.2.1.22</ecNumber>
    </recommendedName>
</protein>